<organism evidence="2 3">
    <name type="scientific">Frischella japonica</name>
    <dbReference type="NCBI Taxonomy" id="2741544"/>
    <lineage>
        <taxon>Bacteria</taxon>
        <taxon>Pseudomonadati</taxon>
        <taxon>Pseudomonadota</taxon>
        <taxon>Gammaproteobacteria</taxon>
        <taxon>Orbales</taxon>
        <taxon>Orbaceae</taxon>
        <taxon>Frischella</taxon>
    </lineage>
</organism>
<proteinExistence type="predicted"/>
<comment type="caution">
    <text evidence="2">The sequence shown here is derived from an EMBL/GenBank/DDBJ whole genome shotgun (WGS) entry which is preliminary data.</text>
</comment>
<keyword evidence="1" id="KW-1133">Transmembrane helix</keyword>
<dbReference type="EMBL" id="JABURY010000014">
    <property type="protein sequence ID" value="MBC9130846.1"/>
    <property type="molecule type" value="Genomic_DNA"/>
</dbReference>
<protein>
    <submittedName>
        <fullName evidence="2">Uncharacterized protein</fullName>
    </submittedName>
</protein>
<evidence type="ECO:0000313" key="3">
    <source>
        <dbReference type="Proteomes" id="UP000651208"/>
    </source>
</evidence>
<dbReference type="Proteomes" id="UP000651208">
    <property type="component" value="Unassembled WGS sequence"/>
</dbReference>
<reference evidence="2 3" key="1">
    <citation type="submission" date="2020-06" db="EMBL/GenBank/DDBJ databases">
        <title>Frischella cerana isolated from Apis cerana gut homogenate.</title>
        <authorList>
            <person name="Wolter L.A."/>
            <person name="Suenami S."/>
            <person name="Miyazaki R."/>
        </authorList>
    </citation>
    <scope>NUCLEOTIDE SEQUENCE [LARGE SCALE GENOMIC DNA]</scope>
    <source>
        <strain evidence="2 3">Ac13</strain>
    </source>
</reference>
<keyword evidence="1" id="KW-0472">Membrane</keyword>
<name>A0ABR7QXQ6_9GAMM</name>
<feature type="transmembrane region" description="Helical" evidence="1">
    <location>
        <begin position="7"/>
        <end position="34"/>
    </location>
</feature>
<evidence type="ECO:0000256" key="1">
    <source>
        <dbReference type="SAM" id="Phobius"/>
    </source>
</evidence>
<accession>A0ABR7QXQ6</accession>
<keyword evidence="3" id="KW-1185">Reference proteome</keyword>
<feature type="transmembrane region" description="Helical" evidence="1">
    <location>
        <begin position="54"/>
        <end position="74"/>
    </location>
</feature>
<sequence length="92" mass="10582">MKKFLKILSVIASVLGGLAVINGVICFIIIMVNLFNGYNPSLYIIDQLFFILEIYLLFAAVSVMVFLQSLWVYYQITSKKPKYNRSVKTHQK</sequence>
<dbReference type="RefSeq" id="WP_187755294.1">
    <property type="nucleotide sequence ID" value="NZ_JABURY010000014.1"/>
</dbReference>
<keyword evidence="1" id="KW-0812">Transmembrane</keyword>
<gene>
    <name evidence="2" type="ORF">FcAc13_05930</name>
</gene>
<evidence type="ECO:0000313" key="2">
    <source>
        <dbReference type="EMBL" id="MBC9130846.1"/>
    </source>
</evidence>